<reference evidence="3" key="1">
    <citation type="journal article" date="2017" name="Genome Biol.">
        <title>Comparative genomics reveals high biological diversity and specific adaptations in the industrially and medically important fungal genus Aspergillus.</title>
        <authorList>
            <person name="de Vries R.P."/>
            <person name="Riley R."/>
            <person name="Wiebenga A."/>
            <person name="Aguilar-Osorio G."/>
            <person name="Amillis S."/>
            <person name="Uchima C.A."/>
            <person name="Anderluh G."/>
            <person name="Asadollahi M."/>
            <person name="Askin M."/>
            <person name="Barry K."/>
            <person name="Battaglia E."/>
            <person name="Bayram O."/>
            <person name="Benocci T."/>
            <person name="Braus-Stromeyer S.A."/>
            <person name="Caldana C."/>
            <person name="Canovas D."/>
            <person name="Cerqueira G.C."/>
            <person name="Chen F."/>
            <person name="Chen W."/>
            <person name="Choi C."/>
            <person name="Clum A."/>
            <person name="Dos Santos R.A."/>
            <person name="Damasio A.R."/>
            <person name="Diallinas G."/>
            <person name="Emri T."/>
            <person name="Fekete E."/>
            <person name="Flipphi M."/>
            <person name="Freyberg S."/>
            <person name="Gallo A."/>
            <person name="Gournas C."/>
            <person name="Habgood R."/>
            <person name="Hainaut M."/>
            <person name="Harispe M.L."/>
            <person name="Henrissat B."/>
            <person name="Hilden K.S."/>
            <person name="Hope R."/>
            <person name="Hossain A."/>
            <person name="Karabika E."/>
            <person name="Karaffa L."/>
            <person name="Karanyi Z."/>
            <person name="Krasevec N."/>
            <person name="Kuo A."/>
            <person name="Kusch H."/>
            <person name="LaButti K."/>
            <person name="Lagendijk E.L."/>
            <person name="Lapidus A."/>
            <person name="Levasseur A."/>
            <person name="Lindquist E."/>
            <person name="Lipzen A."/>
            <person name="Logrieco A.F."/>
            <person name="MacCabe A."/>
            <person name="Maekelae M.R."/>
            <person name="Malavazi I."/>
            <person name="Melin P."/>
            <person name="Meyer V."/>
            <person name="Mielnichuk N."/>
            <person name="Miskei M."/>
            <person name="Molnar A.P."/>
            <person name="Mule G."/>
            <person name="Ngan C.Y."/>
            <person name="Orejas M."/>
            <person name="Orosz E."/>
            <person name="Ouedraogo J.P."/>
            <person name="Overkamp K.M."/>
            <person name="Park H.-S."/>
            <person name="Perrone G."/>
            <person name="Piumi F."/>
            <person name="Punt P.J."/>
            <person name="Ram A.F."/>
            <person name="Ramon A."/>
            <person name="Rauscher S."/>
            <person name="Record E."/>
            <person name="Riano-Pachon D.M."/>
            <person name="Robert V."/>
            <person name="Roehrig J."/>
            <person name="Ruller R."/>
            <person name="Salamov A."/>
            <person name="Salih N.S."/>
            <person name="Samson R.A."/>
            <person name="Sandor E."/>
            <person name="Sanguinetti M."/>
            <person name="Schuetze T."/>
            <person name="Sepcic K."/>
            <person name="Shelest E."/>
            <person name="Sherlock G."/>
            <person name="Sophianopoulou V."/>
            <person name="Squina F.M."/>
            <person name="Sun H."/>
            <person name="Susca A."/>
            <person name="Todd R.B."/>
            <person name="Tsang A."/>
            <person name="Unkles S.E."/>
            <person name="van de Wiele N."/>
            <person name="van Rossen-Uffink D."/>
            <person name="Oliveira J.V."/>
            <person name="Vesth T.C."/>
            <person name="Visser J."/>
            <person name="Yu J.-H."/>
            <person name="Zhou M."/>
            <person name="Andersen M.R."/>
            <person name="Archer D.B."/>
            <person name="Baker S.E."/>
            <person name="Benoit I."/>
            <person name="Brakhage A.A."/>
            <person name="Braus G.H."/>
            <person name="Fischer R."/>
            <person name="Frisvad J.C."/>
            <person name="Goldman G.H."/>
            <person name="Houbraken J."/>
            <person name="Oakley B."/>
            <person name="Pocsi I."/>
            <person name="Scazzocchio C."/>
            <person name="Seiboth B."/>
            <person name="vanKuyk P.A."/>
            <person name="Wortman J."/>
            <person name="Dyer P.S."/>
            <person name="Grigoriev I.V."/>
        </authorList>
    </citation>
    <scope>NUCLEOTIDE SEQUENCE [LARGE SCALE GENOMIC DNA]</scope>
    <source>
        <strain evidence="3">CBS 583.65</strain>
    </source>
</reference>
<dbReference type="Proteomes" id="UP000184073">
    <property type="component" value="Unassembled WGS sequence"/>
</dbReference>
<proteinExistence type="predicted"/>
<organism evidence="2 3">
    <name type="scientific">Aspergillus versicolor CBS 583.65</name>
    <dbReference type="NCBI Taxonomy" id="1036611"/>
    <lineage>
        <taxon>Eukaryota</taxon>
        <taxon>Fungi</taxon>
        <taxon>Dikarya</taxon>
        <taxon>Ascomycota</taxon>
        <taxon>Pezizomycotina</taxon>
        <taxon>Eurotiomycetes</taxon>
        <taxon>Eurotiomycetidae</taxon>
        <taxon>Eurotiales</taxon>
        <taxon>Aspergillaceae</taxon>
        <taxon>Aspergillus</taxon>
        <taxon>Aspergillus subgen. Nidulantes</taxon>
    </lineage>
</organism>
<feature type="transmembrane region" description="Helical" evidence="1">
    <location>
        <begin position="189"/>
        <end position="206"/>
    </location>
</feature>
<evidence type="ECO:0000313" key="2">
    <source>
        <dbReference type="EMBL" id="OJJ08372.1"/>
    </source>
</evidence>
<keyword evidence="1" id="KW-0812">Transmembrane</keyword>
<keyword evidence="1" id="KW-0472">Membrane</keyword>
<dbReference type="VEuPathDB" id="FungiDB:ASPVEDRAFT_394403"/>
<evidence type="ECO:0000256" key="1">
    <source>
        <dbReference type="SAM" id="Phobius"/>
    </source>
</evidence>
<gene>
    <name evidence="2" type="ORF">ASPVEDRAFT_394403</name>
</gene>
<sequence>MGFRLHGGGHFTQPWFERDETAPATGIQDLKPDEYRCEARKLLLQRSRSDSTRRSWEQIGQQTPWIFAIEMSNSALCCSPAAGAESRESLCVQSCSCAVGTGSTSREHQVDRRRLIRAGNDRCDPQDICLKNGTSGAARVYQRLLPIIIPEETCFWGSHCGDCAVSLPRSPPLSLALNCIRQHCQGYRVVHLLLGFAIFLGALLLGI</sequence>
<keyword evidence="3" id="KW-1185">Reference proteome</keyword>
<dbReference type="RefSeq" id="XP_040674134.1">
    <property type="nucleotide sequence ID" value="XM_040811923.1"/>
</dbReference>
<dbReference type="GeneID" id="63727434"/>
<accession>A0A1L9Q3S2</accession>
<evidence type="ECO:0000313" key="3">
    <source>
        <dbReference type="Proteomes" id="UP000184073"/>
    </source>
</evidence>
<dbReference type="EMBL" id="KV878139">
    <property type="protein sequence ID" value="OJJ08372.1"/>
    <property type="molecule type" value="Genomic_DNA"/>
</dbReference>
<dbReference type="AlphaFoldDB" id="A0A1L9Q3S2"/>
<keyword evidence="1" id="KW-1133">Transmembrane helix</keyword>
<protein>
    <submittedName>
        <fullName evidence="2">Uncharacterized protein</fullName>
    </submittedName>
</protein>
<name>A0A1L9Q3S2_ASPVE</name>